<gene>
    <name evidence="2" type="ORF">PQR66_24495</name>
</gene>
<feature type="region of interest" description="Disordered" evidence="1">
    <location>
        <begin position="14"/>
        <end position="109"/>
    </location>
</feature>
<evidence type="ECO:0000256" key="1">
    <source>
        <dbReference type="SAM" id="MobiDB-lite"/>
    </source>
</evidence>
<evidence type="ECO:0000313" key="2">
    <source>
        <dbReference type="EMBL" id="MFL9886223.1"/>
    </source>
</evidence>
<feature type="compositionally biased region" description="Polar residues" evidence="1">
    <location>
        <begin position="61"/>
        <end position="72"/>
    </location>
</feature>
<reference evidence="2 3" key="1">
    <citation type="journal article" date="2024" name="Chem. Sci.">
        <title>Discovery of megapolipeptins by genome mining of a Burkholderiales bacteria collection.</title>
        <authorList>
            <person name="Paulo B.S."/>
            <person name="Recchia M.J.J."/>
            <person name="Lee S."/>
            <person name="Fergusson C.H."/>
            <person name="Romanowski S.B."/>
            <person name="Hernandez A."/>
            <person name="Krull N."/>
            <person name="Liu D.Y."/>
            <person name="Cavanagh H."/>
            <person name="Bos A."/>
            <person name="Gray C.A."/>
            <person name="Murphy B.T."/>
            <person name="Linington R.G."/>
            <person name="Eustaquio A.S."/>
        </authorList>
    </citation>
    <scope>NUCLEOTIDE SEQUENCE [LARGE SCALE GENOMIC DNA]</scope>
    <source>
        <strain evidence="2 3">RL16-012-BIC-B</strain>
    </source>
</reference>
<keyword evidence="3" id="KW-1185">Reference proteome</keyword>
<sequence>MASNAITSQFMNNDSSMYNMNFNGSQSSGGSNNAEEQQLISDIEKLFSEMGGNNSSGSSGAQNSPYDPSSYLNKGGNQGQEFGQGQGQNLGLGQGQGDGQQGFRDVKINSGAGGEALHLKEGPDGTLYNGSGNSVGVIGADGSVTLNSGATDEIKRLETGGQNPFQLLASGGPVQGTKGDGGNVTFSSSQVSIADGDLNQKNDF</sequence>
<comment type="caution">
    <text evidence="2">The sequence shown here is derived from an EMBL/GenBank/DDBJ whole genome shotgun (WGS) entry which is preliminary data.</text>
</comment>
<name>A0ABW8ZTM1_9BURK</name>
<feature type="compositionally biased region" description="Low complexity" evidence="1">
    <location>
        <begin position="51"/>
        <end position="60"/>
    </location>
</feature>
<dbReference type="RefSeq" id="WP_408330088.1">
    <property type="nucleotide sequence ID" value="NZ_JAQQFH010000013.1"/>
</dbReference>
<dbReference type="Proteomes" id="UP001629249">
    <property type="component" value="Unassembled WGS sequence"/>
</dbReference>
<proteinExistence type="predicted"/>
<protein>
    <submittedName>
        <fullName evidence="2">Uncharacterized protein</fullName>
    </submittedName>
</protein>
<feature type="compositionally biased region" description="Low complexity" evidence="1">
    <location>
        <begin position="21"/>
        <end position="33"/>
    </location>
</feature>
<organism evidence="2 3">
    <name type="scientific">Paraburkholderia agricolaris</name>
    <dbReference type="NCBI Taxonomy" id="2152888"/>
    <lineage>
        <taxon>Bacteria</taxon>
        <taxon>Pseudomonadati</taxon>
        <taxon>Pseudomonadota</taxon>
        <taxon>Betaproteobacteria</taxon>
        <taxon>Burkholderiales</taxon>
        <taxon>Burkholderiaceae</taxon>
        <taxon>Paraburkholderia</taxon>
    </lineage>
</organism>
<evidence type="ECO:0000313" key="3">
    <source>
        <dbReference type="Proteomes" id="UP001629249"/>
    </source>
</evidence>
<accession>A0ABW8ZTM1</accession>
<dbReference type="EMBL" id="JAQQFN010000020">
    <property type="protein sequence ID" value="MFL9886223.1"/>
    <property type="molecule type" value="Genomic_DNA"/>
</dbReference>
<feature type="compositionally biased region" description="Gly residues" evidence="1">
    <location>
        <begin position="76"/>
        <end position="100"/>
    </location>
</feature>